<gene>
    <name evidence="2" type="ORF">PFLCHA0_c27140</name>
</gene>
<dbReference type="PANTHER" id="PTHR28152:SF1">
    <property type="entry name" value="HYDROXYACYL-THIOESTER DEHYDRATASE TYPE 2, MITOCHONDRIAL"/>
    <property type="match status" value="1"/>
</dbReference>
<dbReference type="Gene3D" id="3.10.129.10">
    <property type="entry name" value="Hotdog Thioesterase"/>
    <property type="match status" value="2"/>
</dbReference>
<dbReference type="eggNOG" id="COG3777">
    <property type="taxonomic scope" value="Bacteria"/>
</dbReference>
<proteinExistence type="predicted"/>
<dbReference type="GO" id="GO:0019171">
    <property type="term" value="F:(3R)-hydroxyacyl-[acyl-carrier-protein] dehydratase activity"/>
    <property type="evidence" value="ECO:0007669"/>
    <property type="project" value="TreeGrafter"/>
</dbReference>
<name>A0A2C9ELH3_PSEPH</name>
<dbReference type="HOGENOM" id="CLU_028690_0_0_6"/>
<dbReference type="InterPro" id="IPR039569">
    <property type="entry name" value="FAS1-like_DH_region"/>
</dbReference>
<dbReference type="EMBL" id="CP003190">
    <property type="protein sequence ID" value="AGL84485.1"/>
    <property type="molecule type" value="Genomic_DNA"/>
</dbReference>
<dbReference type="KEGG" id="pprc:PFLCHA0_c27140"/>
<dbReference type="SUPFAM" id="SSF54637">
    <property type="entry name" value="Thioesterase/thiol ester dehydrase-isomerase"/>
    <property type="match status" value="2"/>
</dbReference>
<organism evidence="2 3">
    <name type="scientific">Pseudomonas protegens (strain DSM 19095 / LMG 27888 / CFBP 6595 / CHA0)</name>
    <dbReference type="NCBI Taxonomy" id="1124983"/>
    <lineage>
        <taxon>Bacteria</taxon>
        <taxon>Pseudomonadati</taxon>
        <taxon>Pseudomonadota</taxon>
        <taxon>Gammaproteobacteria</taxon>
        <taxon>Pseudomonadales</taxon>
        <taxon>Pseudomonadaceae</taxon>
        <taxon>Pseudomonas</taxon>
    </lineage>
</organism>
<dbReference type="InterPro" id="IPR029069">
    <property type="entry name" value="HotDog_dom_sf"/>
</dbReference>
<reference evidence="3" key="1">
    <citation type="journal article" date="2014" name="Genome Announc.">
        <title>Full-genome sequence of the plant growth-promoting bacterium Pseudomonas protegens CHA0.</title>
        <authorList>
            <person name="Jousset A."/>
            <person name="Schuldes J."/>
            <person name="Keel C."/>
            <person name="Maurhofer M."/>
            <person name="Daniel R."/>
            <person name="Scheu S."/>
            <person name="Thuermer A."/>
        </authorList>
    </citation>
    <scope>NUCLEOTIDE SEQUENCE [LARGE SCALE GENOMIC DNA]</scope>
    <source>
        <strain evidence="3">DSM 19095 / LMG 27888 / CFBP 6595 / CHA0</strain>
    </source>
</reference>
<dbReference type="Pfam" id="PF13452">
    <property type="entry name" value="FAS1_DH_region"/>
    <property type="match status" value="1"/>
</dbReference>
<evidence type="ECO:0000259" key="1">
    <source>
        <dbReference type="Pfam" id="PF13452"/>
    </source>
</evidence>
<protein>
    <recommendedName>
        <fullName evidence="1">FAS1-like dehydratase domain-containing protein</fullName>
    </recommendedName>
</protein>
<feature type="domain" description="FAS1-like dehydratase" evidence="1">
    <location>
        <begin position="108"/>
        <end position="181"/>
    </location>
</feature>
<dbReference type="Proteomes" id="UP000013940">
    <property type="component" value="Chromosome"/>
</dbReference>
<accession>A0A2C9ELH3</accession>
<dbReference type="InterPro" id="IPR052741">
    <property type="entry name" value="Mitochondrial_HTD2"/>
</dbReference>
<dbReference type="AlphaFoldDB" id="A0A2C9ELH3"/>
<evidence type="ECO:0000313" key="2">
    <source>
        <dbReference type="EMBL" id="AGL84485.1"/>
    </source>
</evidence>
<evidence type="ECO:0000313" key="3">
    <source>
        <dbReference type="Proteomes" id="UP000013940"/>
    </source>
</evidence>
<sequence>MSGLLKAGVGANGVQHKRTPVYRNANSPYAPAPCMMAAITFVPQDPATMSATDPSAWIGRSQRIDDHLSHNLLARIAATFGQPAPAPGEALPPLWHWCFFQQPQPASALGGDGHPARGGFLPPAANRNRMWAGGRLAFHRPLRAGAEASCTSTILQVEEKAGRTGKLLFVTLCHEYFQDGQLALREEQDIVYREASPPKMSSGELLPEGDWREPVEPTPTLLFRYSAVTFNGHRIHYDYPYVTATEGYPGLVVHGPLIATLSLGAFCRAHPEARLRHFAYRGLRPLIAPQPFEVGGRISAPGHAELWAGDGSGLAQRGEVQFD</sequence>
<dbReference type="PANTHER" id="PTHR28152">
    <property type="entry name" value="HYDROXYACYL-THIOESTER DEHYDRATASE TYPE 2, MITOCHONDRIAL"/>
    <property type="match status" value="1"/>
</dbReference>